<dbReference type="AlphaFoldDB" id="A0A0D6PBC5"/>
<dbReference type="EMBL" id="BANB01000658">
    <property type="protein sequence ID" value="GAN78154.1"/>
    <property type="molecule type" value="Genomic_DNA"/>
</dbReference>
<reference evidence="1 2" key="1">
    <citation type="submission" date="2012-11" db="EMBL/GenBank/DDBJ databases">
        <title>Whole genome sequence of Acidisphaera rubrifaciens HS-AP3.</title>
        <authorList>
            <person name="Azuma Y."/>
            <person name="Higashiura N."/>
            <person name="Hirakawa H."/>
            <person name="Matsushita K."/>
        </authorList>
    </citation>
    <scope>NUCLEOTIDE SEQUENCE [LARGE SCALE GENOMIC DNA]</scope>
    <source>
        <strain evidence="1 2">HS-AP3</strain>
    </source>
</reference>
<evidence type="ECO:0000313" key="1">
    <source>
        <dbReference type="EMBL" id="GAN78154.1"/>
    </source>
</evidence>
<dbReference type="Gene3D" id="2.160.20.10">
    <property type="entry name" value="Single-stranded right-handed beta-helix, Pectin lyase-like"/>
    <property type="match status" value="1"/>
</dbReference>
<dbReference type="SUPFAM" id="SSF51126">
    <property type="entry name" value="Pectin lyase-like"/>
    <property type="match status" value="1"/>
</dbReference>
<dbReference type="Proteomes" id="UP000032680">
    <property type="component" value="Unassembled WGS sequence"/>
</dbReference>
<organism evidence="1 2">
    <name type="scientific">Acidisphaera rubrifaciens HS-AP3</name>
    <dbReference type="NCBI Taxonomy" id="1231350"/>
    <lineage>
        <taxon>Bacteria</taxon>
        <taxon>Pseudomonadati</taxon>
        <taxon>Pseudomonadota</taxon>
        <taxon>Alphaproteobacteria</taxon>
        <taxon>Acetobacterales</taxon>
        <taxon>Acetobacteraceae</taxon>
        <taxon>Acidisphaera</taxon>
    </lineage>
</organism>
<accession>A0A0D6PBC5</accession>
<dbReference type="RefSeq" id="WP_148360649.1">
    <property type="nucleotide sequence ID" value="NZ_BANB01000658.1"/>
</dbReference>
<gene>
    <name evidence="1" type="ORF">Asru_0659_02</name>
</gene>
<sequence>MTNTYMIDVTDFGGGASVGTGGDDTAAFNAAFAALRTATSGTVLGGPPRTYHIGGTINATGLTNSVSTMVSFPGAQILGTTNGGTVIDALGSRWTTWVGLNVGTAPGITGRIGMQLGAAGPNMLGDCHTLSGAVFCGQWSLAPLYLFCTETSLFSGLKCYNNCTAAGAHALIVDACNHFGMRSSFVPVTAAVDTPQSYNECLFAVPDLRTMGDTPLMIVGATRRHRYDNGYAECSSSGAAVPGILLIESSGPSQMLTLDIHIERNISDHILFDAMTTGPAATTGVSINGLVVRDHGSEAKQALFARTANLPSGVHLYNSELNINPAGNAVLWDDPTAYNFDGRIATWYAPTFTAPGTIDGETDIAGVTTAV</sequence>
<name>A0A0D6PBC5_9PROT</name>
<protein>
    <recommendedName>
        <fullName evidence="3">Pectate lyase superfamily protein domain-containing protein</fullName>
    </recommendedName>
</protein>
<dbReference type="InterPro" id="IPR012334">
    <property type="entry name" value="Pectin_lyas_fold"/>
</dbReference>
<evidence type="ECO:0000313" key="2">
    <source>
        <dbReference type="Proteomes" id="UP000032680"/>
    </source>
</evidence>
<comment type="caution">
    <text evidence="1">The sequence shown here is derived from an EMBL/GenBank/DDBJ whole genome shotgun (WGS) entry which is preliminary data.</text>
</comment>
<evidence type="ECO:0008006" key="3">
    <source>
        <dbReference type="Google" id="ProtNLM"/>
    </source>
</evidence>
<keyword evidence="2" id="KW-1185">Reference proteome</keyword>
<dbReference type="InterPro" id="IPR011050">
    <property type="entry name" value="Pectin_lyase_fold/virulence"/>
</dbReference>
<proteinExistence type="predicted"/>